<evidence type="ECO:0000313" key="3">
    <source>
        <dbReference type="EMBL" id="NYG54314.1"/>
    </source>
</evidence>
<evidence type="ECO:0000256" key="1">
    <source>
        <dbReference type="ARBA" id="ARBA00022679"/>
    </source>
</evidence>
<protein>
    <submittedName>
        <fullName evidence="3">Molybdopterin-guanine dinucleotide biosynthesis protein A</fullName>
    </submittedName>
</protein>
<dbReference type="InterPro" id="IPR025877">
    <property type="entry name" value="MobA-like_NTP_Trfase"/>
</dbReference>
<dbReference type="EMBL" id="JACCAC010000001">
    <property type="protein sequence ID" value="NYG54314.1"/>
    <property type="molecule type" value="Genomic_DNA"/>
</dbReference>
<dbReference type="InterPro" id="IPR029044">
    <property type="entry name" value="Nucleotide-diphossugar_trans"/>
</dbReference>
<evidence type="ECO:0000259" key="2">
    <source>
        <dbReference type="Pfam" id="PF12804"/>
    </source>
</evidence>
<keyword evidence="1" id="KW-0808">Transferase</keyword>
<accession>A0A7Y9URE7</accession>
<dbReference type="Gene3D" id="3.90.550.10">
    <property type="entry name" value="Spore Coat Polysaccharide Biosynthesis Protein SpsA, Chain A"/>
    <property type="match status" value="1"/>
</dbReference>
<name>A0A7Y9URE7_9ACTN</name>
<gene>
    <name evidence="3" type="ORF">BJ989_000618</name>
</gene>
<dbReference type="SUPFAM" id="SSF53448">
    <property type="entry name" value="Nucleotide-diphospho-sugar transferases"/>
    <property type="match status" value="1"/>
</dbReference>
<dbReference type="PANTHER" id="PTHR19136">
    <property type="entry name" value="MOLYBDENUM COFACTOR GUANYLYLTRANSFERASE"/>
    <property type="match status" value="1"/>
</dbReference>
<dbReference type="Proteomes" id="UP000544110">
    <property type="component" value="Unassembled WGS sequence"/>
</dbReference>
<dbReference type="Pfam" id="PF12804">
    <property type="entry name" value="NTP_transf_3"/>
    <property type="match status" value="1"/>
</dbReference>
<keyword evidence="4" id="KW-1185">Reference proteome</keyword>
<comment type="caution">
    <text evidence="3">The sequence shown here is derived from an EMBL/GenBank/DDBJ whole genome shotgun (WGS) entry which is preliminary data.</text>
</comment>
<dbReference type="GO" id="GO:0016779">
    <property type="term" value="F:nucleotidyltransferase activity"/>
    <property type="evidence" value="ECO:0007669"/>
    <property type="project" value="TreeGrafter"/>
</dbReference>
<sequence>MGGAAGEGTVGGGAGGGAGDGARGFCVVVLAGGTGARLGGADKGAVEVGGRTLLEHALAACADADEVVVVGPTVPTTRPVTFTVEEPARGGPVAGLLAGRDALARRPRLLGVLAVDMPRVGAHTFARLRAAATGRDGAFLHEPGPTPGEPGRRQLAGVVDLVRLDAVAPPREERHGAALHRLLAPLDLAAVTAERDEAVDVDTWADLRGLRAD</sequence>
<evidence type="ECO:0000313" key="4">
    <source>
        <dbReference type="Proteomes" id="UP000544110"/>
    </source>
</evidence>
<proteinExistence type="predicted"/>
<dbReference type="PANTHER" id="PTHR19136:SF81">
    <property type="entry name" value="MOLYBDENUM COFACTOR GUANYLYLTRANSFERASE"/>
    <property type="match status" value="1"/>
</dbReference>
<organism evidence="3 4">
    <name type="scientific">Nocardioides perillae</name>
    <dbReference type="NCBI Taxonomy" id="1119534"/>
    <lineage>
        <taxon>Bacteria</taxon>
        <taxon>Bacillati</taxon>
        <taxon>Actinomycetota</taxon>
        <taxon>Actinomycetes</taxon>
        <taxon>Propionibacteriales</taxon>
        <taxon>Nocardioidaceae</taxon>
        <taxon>Nocardioides</taxon>
    </lineage>
</organism>
<reference evidence="3 4" key="1">
    <citation type="submission" date="2020-07" db="EMBL/GenBank/DDBJ databases">
        <title>Sequencing the genomes of 1000 actinobacteria strains.</title>
        <authorList>
            <person name="Klenk H.-P."/>
        </authorList>
    </citation>
    <scope>NUCLEOTIDE SEQUENCE [LARGE SCALE GENOMIC DNA]</scope>
    <source>
        <strain evidence="3 4">DSM 24552</strain>
    </source>
</reference>
<dbReference type="AlphaFoldDB" id="A0A7Y9URE7"/>
<dbReference type="RefSeq" id="WP_343049053.1">
    <property type="nucleotide sequence ID" value="NZ_JACCAC010000001.1"/>
</dbReference>
<feature type="domain" description="MobA-like NTP transferase" evidence="2">
    <location>
        <begin position="27"/>
        <end position="142"/>
    </location>
</feature>